<accession>A0A2A3E1U8</accession>
<name>A0A2A3E1U8_APICC</name>
<keyword evidence="3" id="KW-1185">Reference proteome</keyword>
<evidence type="ECO:0000313" key="3">
    <source>
        <dbReference type="Proteomes" id="UP000242457"/>
    </source>
</evidence>
<proteinExistence type="predicted"/>
<protein>
    <submittedName>
        <fullName evidence="2">Uncharacterized protein</fullName>
    </submittedName>
</protein>
<feature type="compositionally biased region" description="Acidic residues" evidence="1">
    <location>
        <begin position="13"/>
        <end position="28"/>
    </location>
</feature>
<sequence length="118" mass="13366">MTESEARSTSSESSEESIYESATEDEGGGEIRETAQQEDRWQEPFLQYIMSNHLDEGDLLRGVEKEIEGLAPSRNIKKEEVDAVLQKFVDSLKEGTQHEEGNRLRQKGANKEGEEDHP</sequence>
<feature type="region of interest" description="Disordered" evidence="1">
    <location>
        <begin position="1"/>
        <end position="39"/>
    </location>
</feature>
<reference evidence="2 3" key="1">
    <citation type="submission" date="2014-07" db="EMBL/GenBank/DDBJ databases">
        <title>Genomic and transcriptomic analysis on Apis cerana provide comprehensive insights into honey bee biology.</title>
        <authorList>
            <person name="Diao Q."/>
            <person name="Sun L."/>
            <person name="Zheng H."/>
            <person name="Zheng H."/>
            <person name="Xu S."/>
            <person name="Wang S."/>
            <person name="Zeng Z."/>
            <person name="Hu F."/>
            <person name="Su S."/>
            <person name="Wu J."/>
        </authorList>
    </citation>
    <scope>NUCLEOTIDE SEQUENCE [LARGE SCALE GENOMIC DNA]</scope>
    <source>
        <tissue evidence="2">Pupae without intestine</tissue>
    </source>
</reference>
<organism evidence="2 3">
    <name type="scientific">Apis cerana cerana</name>
    <name type="common">Oriental honeybee</name>
    <dbReference type="NCBI Taxonomy" id="94128"/>
    <lineage>
        <taxon>Eukaryota</taxon>
        <taxon>Metazoa</taxon>
        <taxon>Ecdysozoa</taxon>
        <taxon>Arthropoda</taxon>
        <taxon>Hexapoda</taxon>
        <taxon>Insecta</taxon>
        <taxon>Pterygota</taxon>
        <taxon>Neoptera</taxon>
        <taxon>Endopterygota</taxon>
        <taxon>Hymenoptera</taxon>
        <taxon>Apocrita</taxon>
        <taxon>Aculeata</taxon>
        <taxon>Apoidea</taxon>
        <taxon>Anthophila</taxon>
        <taxon>Apidae</taxon>
        <taxon>Apis</taxon>
    </lineage>
</organism>
<evidence type="ECO:0000256" key="1">
    <source>
        <dbReference type="SAM" id="MobiDB-lite"/>
    </source>
</evidence>
<feature type="region of interest" description="Disordered" evidence="1">
    <location>
        <begin position="92"/>
        <end position="118"/>
    </location>
</feature>
<evidence type="ECO:0000313" key="2">
    <source>
        <dbReference type="EMBL" id="PBC25061.1"/>
    </source>
</evidence>
<dbReference type="Proteomes" id="UP000242457">
    <property type="component" value="Unassembled WGS sequence"/>
</dbReference>
<dbReference type="EMBL" id="KZ288850">
    <property type="protein sequence ID" value="PBC25061.1"/>
    <property type="molecule type" value="Genomic_DNA"/>
</dbReference>
<dbReference type="AlphaFoldDB" id="A0A2A3E1U8"/>
<gene>
    <name evidence="2" type="ORF">APICC_02524</name>
</gene>
<feature type="compositionally biased region" description="Basic and acidic residues" evidence="1">
    <location>
        <begin position="29"/>
        <end position="39"/>
    </location>
</feature>